<name>A0A1C9CF41_9FLOR</name>
<dbReference type="PANTHER" id="PTHR39638:SF2">
    <property type="entry name" value="YCF35"/>
    <property type="match status" value="1"/>
</dbReference>
<dbReference type="AlphaFoldDB" id="A0A1C9CF41"/>
<comment type="subcellular location">
    <subcellularLocation>
        <location evidence="1">Plastid</location>
    </subcellularLocation>
</comment>
<keyword evidence="4 5" id="KW-0934">Plastid</keyword>
<geneLocation type="plastid" evidence="5"/>
<reference evidence="5" key="1">
    <citation type="journal article" date="2016" name="BMC Biol.">
        <title>Parallel evolution of highly conserved plastid genome architecture in red seaweeds and seed plants.</title>
        <authorList>
            <person name="Lee J."/>
            <person name="Cho C.H."/>
            <person name="Park S.I."/>
            <person name="Choi J.W."/>
            <person name="Song H.S."/>
            <person name="West J.A."/>
            <person name="Bhattacharya D."/>
            <person name="Yoon H.S."/>
        </authorList>
    </citation>
    <scope>NUCLEOTIDE SEQUENCE</scope>
</reference>
<evidence type="ECO:0000256" key="2">
    <source>
        <dbReference type="ARBA" id="ARBA00009068"/>
    </source>
</evidence>
<proteinExistence type="inferred from homology"/>
<dbReference type="PANTHER" id="PTHR39638">
    <property type="entry name" value="YCF35"/>
    <property type="match status" value="1"/>
</dbReference>
<evidence type="ECO:0000256" key="3">
    <source>
        <dbReference type="ARBA" id="ARBA00021585"/>
    </source>
</evidence>
<dbReference type="RefSeq" id="YP_009294727.1">
    <property type="nucleotide sequence ID" value="NC_031149.1"/>
</dbReference>
<evidence type="ECO:0000256" key="1">
    <source>
        <dbReference type="ARBA" id="ARBA00004474"/>
    </source>
</evidence>
<dbReference type="GO" id="GO:0009536">
    <property type="term" value="C:plastid"/>
    <property type="evidence" value="ECO:0007669"/>
    <property type="project" value="UniProtKB-SubCell"/>
</dbReference>
<comment type="similarity">
    <text evidence="2">Belongs to the ycf35 family.</text>
</comment>
<evidence type="ECO:0000256" key="4">
    <source>
        <dbReference type="ARBA" id="ARBA00022640"/>
    </source>
</evidence>
<organism evidence="5">
    <name type="scientific">Gracilariopsis chorda</name>
    <dbReference type="NCBI Taxonomy" id="448386"/>
    <lineage>
        <taxon>Eukaryota</taxon>
        <taxon>Rhodophyta</taxon>
        <taxon>Florideophyceae</taxon>
        <taxon>Rhodymeniophycidae</taxon>
        <taxon>Gracilariales</taxon>
        <taxon>Gracilariaceae</taxon>
        <taxon>Gracilariopsis</taxon>
    </lineage>
</organism>
<evidence type="ECO:0000313" key="5">
    <source>
        <dbReference type="EMBL" id="AOM66987.1"/>
    </source>
</evidence>
<dbReference type="InterPro" id="IPR009666">
    <property type="entry name" value="Uncharacterised_Ycf35"/>
</dbReference>
<dbReference type="Pfam" id="PF06868">
    <property type="entry name" value="DUF1257"/>
    <property type="match status" value="1"/>
</dbReference>
<sequence length="127" mass="14940">MSHFSCIKTSIKKLKILQKTLEDLKFTYSTKKSYLKNANGDLKYVDIIAQKQNNDILGFLWNGKEYIFIADIELWEDKIPVQNFIEKILQQYALNCILKESHNAGFQEIQKEKLKDGSIKLIVQRWI</sequence>
<dbReference type="GeneID" id="29070748"/>
<gene>
    <name evidence="5" type="primary">ycf35</name>
    <name evidence="5" type="ORF">Gch_128</name>
</gene>
<dbReference type="EMBL" id="KX284722">
    <property type="protein sequence ID" value="AOM66987.1"/>
    <property type="molecule type" value="Genomic_DNA"/>
</dbReference>
<protein>
    <recommendedName>
        <fullName evidence="3">Uncharacterized protein ycf35</fullName>
    </recommendedName>
</protein>
<accession>A0A1C9CF41</accession>